<dbReference type="Proteomes" id="UP000299102">
    <property type="component" value="Unassembled WGS sequence"/>
</dbReference>
<feature type="region of interest" description="Disordered" evidence="1">
    <location>
        <begin position="68"/>
        <end position="92"/>
    </location>
</feature>
<keyword evidence="3" id="KW-1185">Reference proteome</keyword>
<reference evidence="2 3" key="1">
    <citation type="journal article" date="2019" name="Commun. Biol.">
        <title>The bagworm genome reveals a unique fibroin gene that provides high tensile strength.</title>
        <authorList>
            <person name="Kono N."/>
            <person name="Nakamura H."/>
            <person name="Ohtoshi R."/>
            <person name="Tomita M."/>
            <person name="Numata K."/>
            <person name="Arakawa K."/>
        </authorList>
    </citation>
    <scope>NUCLEOTIDE SEQUENCE [LARGE SCALE GENOMIC DNA]</scope>
</reference>
<organism evidence="2 3">
    <name type="scientific">Eumeta variegata</name>
    <name type="common">Bagworm moth</name>
    <name type="synonym">Eumeta japonica</name>
    <dbReference type="NCBI Taxonomy" id="151549"/>
    <lineage>
        <taxon>Eukaryota</taxon>
        <taxon>Metazoa</taxon>
        <taxon>Ecdysozoa</taxon>
        <taxon>Arthropoda</taxon>
        <taxon>Hexapoda</taxon>
        <taxon>Insecta</taxon>
        <taxon>Pterygota</taxon>
        <taxon>Neoptera</taxon>
        <taxon>Endopterygota</taxon>
        <taxon>Lepidoptera</taxon>
        <taxon>Glossata</taxon>
        <taxon>Ditrysia</taxon>
        <taxon>Tineoidea</taxon>
        <taxon>Psychidae</taxon>
        <taxon>Oiketicinae</taxon>
        <taxon>Eumeta</taxon>
    </lineage>
</organism>
<dbReference type="EMBL" id="BGZK01004718">
    <property type="protein sequence ID" value="GBP10519.1"/>
    <property type="molecule type" value="Genomic_DNA"/>
</dbReference>
<gene>
    <name evidence="2" type="ORF">EVAR_74161_1</name>
</gene>
<evidence type="ECO:0000256" key="1">
    <source>
        <dbReference type="SAM" id="MobiDB-lite"/>
    </source>
</evidence>
<evidence type="ECO:0000313" key="2">
    <source>
        <dbReference type="EMBL" id="GBP10519.1"/>
    </source>
</evidence>
<feature type="non-terminal residue" evidence="2">
    <location>
        <position position="120"/>
    </location>
</feature>
<name>A0A4C1T7M5_EUMVA</name>
<comment type="caution">
    <text evidence="2">The sequence shown here is derived from an EMBL/GenBank/DDBJ whole genome shotgun (WGS) entry which is preliminary data.</text>
</comment>
<sequence>MDELDEQLRHLSIINSRLSFSGTSKDSSADGNHSNVAKLVNNIEEKNNFSQEYQSALKNRLIFRHDLNSSKKVGPSVPPKPHKKSPNVPEIKYEKNALAPYGRQAAQKALSETLLRKKRS</sequence>
<dbReference type="AlphaFoldDB" id="A0A4C1T7M5"/>
<proteinExistence type="predicted"/>
<dbReference type="OrthoDB" id="8122264at2759"/>
<protein>
    <submittedName>
        <fullName evidence="2">Uncharacterized protein</fullName>
    </submittedName>
</protein>
<evidence type="ECO:0000313" key="3">
    <source>
        <dbReference type="Proteomes" id="UP000299102"/>
    </source>
</evidence>
<accession>A0A4C1T7M5</accession>